<dbReference type="InterPro" id="IPR017452">
    <property type="entry name" value="GPCR_Rhodpsn_7TM"/>
</dbReference>
<dbReference type="SUPFAM" id="SSF81321">
    <property type="entry name" value="Family A G protein-coupled receptor-like"/>
    <property type="match status" value="1"/>
</dbReference>
<sequence>MAMTFLFQVVVGILGNFLLINHYFFFYFSGSRARPTDLILRHLTVANSLVILSNGVPQTMLAFGFKQFLNDVGCKLVLYLQRVSRGVSICTTCLLSVFQAITISPMHSRWAELKLKALKYIGPSNILSWMLHMVVNAIFPIYVSGKGSNNTIIMKDVLVYCPTQRDNVTFSLYAALISSHDALCLGSMSWASSSMVFILHRHKQRVQHIHMNNVSPRSSAETRATQSILVLVSTFVSFYALSSIVYAYLALFNNPSSWLVNMSALITAGFPTVSPFILMSSDPCLSRLCVAYYTKNTCFSSLTRKI</sequence>
<evidence type="ECO:0000256" key="6">
    <source>
        <dbReference type="ARBA" id="ARBA00022692"/>
    </source>
</evidence>
<dbReference type="GeneID" id="103211284"/>
<keyword evidence="8 13" id="KW-0297">G-protein coupled receptor</keyword>
<evidence type="ECO:0000256" key="10">
    <source>
        <dbReference type="ARBA" id="ARBA00023170"/>
    </source>
</evidence>
<evidence type="ECO:0000256" key="2">
    <source>
        <dbReference type="ARBA" id="ARBA00004651"/>
    </source>
</evidence>
<evidence type="ECO:0000256" key="5">
    <source>
        <dbReference type="ARBA" id="ARBA00022507"/>
    </source>
</evidence>
<dbReference type="CDD" id="cd13949">
    <property type="entry name" value="7tm_V1R_pheromone"/>
    <property type="match status" value="1"/>
</dbReference>
<dbReference type="InterPro" id="IPR004072">
    <property type="entry name" value="Vmron_rcpt_1"/>
</dbReference>
<dbReference type="PROSITE" id="PS50262">
    <property type="entry name" value="G_PROTEIN_RECEP_F1_2"/>
    <property type="match status" value="1"/>
</dbReference>
<name>A0A8B7B723_ORYAF</name>
<evidence type="ECO:0000256" key="4">
    <source>
        <dbReference type="ARBA" id="ARBA00022475"/>
    </source>
</evidence>
<accession>A0A8B7B723</accession>
<evidence type="ECO:0000256" key="9">
    <source>
        <dbReference type="ARBA" id="ARBA00023136"/>
    </source>
</evidence>
<dbReference type="AlphaFoldDB" id="A0A8B7B723"/>
<dbReference type="FunFam" id="1.20.1070.10:FF:000033">
    <property type="entry name" value="Vomeronasal type-1 receptor"/>
    <property type="match status" value="1"/>
</dbReference>
<keyword evidence="4 13" id="KW-1003">Cell membrane</keyword>
<dbReference type="PRINTS" id="PR01534">
    <property type="entry name" value="VOMERONASL1R"/>
</dbReference>
<organism evidence="14 15">
    <name type="scientific">Orycteropus afer afer</name>
    <dbReference type="NCBI Taxonomy" id="1230840"/>
    <lineage>
        <taxon>Eukaryota</taxon>
        <taxon>Metazoa</taxon>
        <taxon>Chordata</taxon>
        <taxon>Craniata</taxon>
        <taxon>Vertebrata</taxon>
        <taxon>Euteleostomi</taxon>
        <taxon>Mammalia</taxon>
        <taxon>Eutheria</taxon>
        <taxon>Afrotheria</taxon>
        <taxon>Tubulidentata</taxon>
        <taxon>Orycteropodidae</taxon>
        <taxon>Orycteropus</taxon>
    </lineage>
</organism>
<proteinExistence type="inferred from homology"/>
<evidence type="ECO:0000313" key="14">
    <source>
        <dbReference type="Proteomes" id="UP000694850"/>
    </source>
</evidence>
<evidence type="ECO:0000256" key="12">
    <source>
        <dbReference type="ARBA" id="ARBA00023224"/>
    </source>
</evidence>
<evidence type="ECO:0000256" key="3">
    <source>
        <dbReference type="ARBA" id="ARBA00010663"/>
    </source>
</evidence>
<evidence type="ECO:0000256" key="11">
    <source>
        <dbReference type="ARBA" id="ARBA00023180"/>
    </source>
</evidence>
<evidence type="ECO:0000256" key="8">
    <source>
        <dbReference type="ARBA" id="ARBA00023040"/>
    </source>
</evidence>
<dbReference type="OrthoDB" id="9606139at2759"/>
<keyword evidence="12 13" id="KW-0807">Transducer</keyword>
<keyword evidence="11" id="KW-0325">Glycoprotein</keyword>
<evidence type="ECO:0000256" key="13">
    <source>
        <dbReference type="RuleBase" id="RU364061"/>
    </source>
</evidence>
<dbReference type="PANTHER" id="PTHR24062">
    <property type="entry name" value="VOMERONASAL TYPE-1 RECEPTOR"/>
    <property type="match status" value="1"/>
</dbReference>
<keyword evidence="9 13" id="KW-0472">Membrane</keyword>
<dbReference type="Gene3D" id="1.20.1070.10">
    <property type="entry name" value="Rhodopsin 7-helix transmembrane proteins"/>
    <property type="match status" value="1"/>
</dbReference>
<keyword evidence="7 13" id="KW-1133">Transmembrane helix</keyword>
<keyword evidence="6 13" id="KW-0812">Transmembrane</keyword>
<keyword evidence="10 13" id="KW-0675">Receptor</keyword>
<dbReference type="RefSeq" id="XP_007955417.2">
    <property type="nucleotide sequence ID" value="XM_007957226.2"/>
</dbReference>
<comment type="function">
    <text evidence="1">Putative pheromone receptor.</text>
</comment>
<comment type="subcellular location">
    <subcellularLocation>
        <location evidence="2 13">Cell membrane</location>
        <topology evidence="2 13">Multi-pass membrane protein</topology>
    </subcellularLocation>
</comment>
<dbReference type="Pfam" id="PF03402">
    <property type="entry name" value="V1R"/>
    <property type="match status" value="1"/>
</dbReference>
<evidence type="ECO:0000313" key="15">
    <source>
        <dbReference type="RefSeq" id="XP_007955417.2"/>
    </source>
</evidence>
<reference evidence="15" key="1">
    <citation type="submission" date="2025-08" db="UniProtKB">
        <authorList>
            <consortium name="RefSeq"/>
        </authorList>
    </citation>
    <scope>IDENTIFICATION</scope>
</reference>
<evidence type="ECO:0000256" key="7">
    <source>
        <dbReference type="ARBA" id="ARBA00022989"/>
    </source>
</evidence>
<dbReference type="GO" id="GO:0019236">
    <property type="term" value="P:response to pheromone"/>
    <property type="evidence" value="ECO:0007669"/>
    <property type="project" value="UniProtKB-KW"/>
</dbReference>
<dbReference type="GO" id="GO:0007606">
    <property type="term" value="P:sensory perception of chemical stimulus"/>
    <property type="evidence" value="ECO:0007669"/>
    <property type="project" value="UniProtKB-ARBA"/>
</dbReference>
<keyword evidence="5 13" id="KW-0589">Pheromone response</keyword>
<dbReference type="GO" id="GO:0005886">
    <property type="term" value="C:plasma membrane"/>
    <property type="evidence" value="ECO:0007669"/>
    <property type="project" value="UniProtKB-SubCell"/>
</dbReference>
<keyword evidence="14" id="KW-1185">Reference proteome</keyword>
<comment type="similarity">
    <text evidence="3 13">Belongs to the G-protein coupled receptor 1 family.</text>
</comment>
<evidence type="ECO:0000256" key="1">
    <source>
        <dbReference type="ARBA" id="ARBA00003878"/>
    </source>
</evidence>
<dbReference type="GO" id="GO:0016503">
    <property type="term" value="F:pheromone receptor activity"/>
    <property type="evidence" value="ECO:0007669"/>
    <property type="project" value="InterPro"/>
</dbReference>
<dbReference type="Proteomes" id="UP000694850">
    <property type="component" value="Unplaced"/>
</dbReference>
<protein>
    <recommendedName>
        <fullName evidence="13">Vomeronasal type-1 receptor</fullName>
    </recommendedName>
</protein>
<gene>
    <name evidence="15" type="primary">LOC103211284</name>
</gene>